<dbReference type="InterPro" id="IPR036390">
    <property type="entry name" value="WH_DNA-bd_sf"/>
</dbReference>
<dbReference type="InterPro" id="IPR000595">
    <property type="entry name" value="cNMP-bd_dom"/>
</dbReference>
<dbReference type="AlphaFoldDB" id="A0A426TQV8"/>
<protein>
    <submittedName>
        <fullName evidence="6">Crp/Fnr family transcriptional regulator</fullName>
    </submittedName>
</protein>
<dbReference type="GO" id="GO:0003677">
    <property type="term" value="F:DNA binding"/>
    <property type="evidence" value="ECO:0007669"/>
    <property type="project" value="UniProtKB-KW"/>
</dbReference>
<keyword evidence="2" id="KW-0238">DNA-binding</keyword>
<dbReference type="InterPro" id="IPR050397">
    <property type="entry name" value="Env_Response_Regulators"/>
</dbReference>
<dbReference type="SUPFAM" id="SSF51206">
    <property type="entry name" value="cAMP-binding domain-like"/>
    <property type="match status" value="1"/>
</dbReference>
<dbReference type="GO" id="GO:0005829">
    <property type="term" value="C:cytosol"/>
    <property type="evidence" value="ECO:0007669"/>
    <property type="project" value="TreeGrafter"/>
</dbReference>
<dbReference type="Proteomes" id="UP000280307">
    <property type="component" value="Unassembled WGS sequence"/>
</dbReference>
<evidence type="ECO:0000256" key="1">
    <source>
        <dbReference type="ARBA" id="ARBA00023015"/>
    </source>
</evidence>
<dbReference type="InterPro" id="IPR014710">
    <property type="entry name" value="RmlC-like_jellyroll"/>
</dbReference>
<dbReference type="PROSITE" id="PS51063">
    <property type="entry name" value="HTH_CRP_2"/>
    <property type="match status" value="1"/>
</dbReference>
<keyword evidence="1" id="KW-0805">Transcription regulation</keyword>
<proteinExistence type="predicted"/>
<evidence type="ECO:0000259" key="5">
    <source>
        <dbReference type="PROSITE" id="PS51063"/>
    </source>
</evidence>
<evidence type="ECO:0000256" key="2">
    <source>
        <dbReference type="ARBA" id="ARBA00023125"/>
    </source>
</evidence>
<accession>A0A426TQV8</accession>
<dbReference type="FunFam" id="1.10.10.10:FF:000019">
    <property type="entry name" value="Crp/Fnr family transcriptional regulator"/>
    <property type="match status" value="1"/>
</dbReference>
<evidence type="ECO:0000259" key="4">
    <source>
        <dbReference type="PROSITE" id="PS50042"/>
    </source>
</evidence>
<dbReference type="Gene3D" id="2.60.120.10">
    <property type="entry name" value="Jelly Rolls"/>
    <property type="match status" value="1"/>
</dbReference>
<dbReference type="SUPFAM" id="SSF46785">
    <property type="entry name" value="Winged helix' DNA-binding domain"/>
    <property type="match status" value="1"/>
</dbReference>
<evidence type="ECO:0000256" key="3">
    <source>
        <dbReference type="ARBA" id="ARBA00023163"/>
    </source>
</evidence>
<dbReference type="Pfam" id="PF00027">
    <property type="entry name" value="cNMP_binding"/>
    <property type="match status" value="1"/>
</dbReference>
<dbReference type="EMBL" id="RSAS01000921">
    <property type="protein sequence ID" value="RRR65712.1"/>
    <property type="molecule type" value="Genomic_DNA"/>
</dbReference>
<dbReference type="InterPro" id="IPR012318">
    <property type="entry name" value="HTH_CRP"/>
</dbReference>
<dbReference type="Pfam" id="PF13545">
    <property type="entry name" value="HTH_Crp_2"/>
    <property type="match status" value="1"/>
</dbReference>
<organism evidence="6 7">
    <name type="scientific">Candidatus Viridilinea halotolerans</name>
    <dbReference type="NCBI Taxonomy" id="2491704"/>
    <lineage>
        <taxon>Bacteria</taxon>
        <taxon>Bacillati</taxon>
        <taxon>Chloroflexota</taxon>
        <taxon>Chloroflexia</taxon>
        <taxon>Chloroflexales</taxon>
        <taxon>Chloroflexineae</taxon>
        <taxon>Oscillochloridaceae</taxon>
        <taxon>Candidatus Viridilinea</taxon>
    </lineage>
</organism>
<dbReference type="SMART" id="SM00100">
    <property type="entry name" value="cNMP"/>
    <property type="match status" value="1"/>
</dbReference>
<dbReference type="GO" id="GO:0003700">
    <property type="term" value="F:DNA-binding transcription factor activity"/>
    <property type="evidence" value="ECO:0007669"/>
    <property type="project" value="TreeGrafter"/>
</dbReference>
<dbReference type="InterPro" id="IPR018490">
    <property type="entry name" value="cNMP-bd_dom_sf"/>
</dbReference>
<name>A0A426TQV8_9CHLR</name>
<gene>
    <name evidence="6" type="ORF">EI684_22385</name>
</gene>
<dbReference type="PANTHER" id="PTHR24567">
    <property type="entry name" value="CRP FAMILY TRANSCRIPTIONAL REGULATORY PROTEIN"/>
    <property type="match status" value="1"/>
</dbReference>
<dbReference type="PROSITE" id="PS50042">
    <property type="entry name" value="CNMP_BINDING_3"/>
    <property type="match status" value="1"/>
</dbReference>
<dbReference type="PANTHER" id="PTHR24567:SF74">
    <property type="entry name" value="HTH-TYPE TRANSCRIPTIONAL REGULATOR ARCR"/>
    <property type="match status" value="1"/>
</dbReference>
<sequence>MVASPGDIAPQRVLEATIERLGTRQGFKRHSYVYTPNQPAHALYLLLNGQIGLQMLSSEGRTLTLKVVEPGQVFGHSVLADANTYETYAQALQPVRVIAVPRATLLAASATTPGLSLALIESLGQQRQTLGRRIEEVAFKSVPARLASVLLEMSGDQPESPHPQQRVGRRTHQQLAEMVNAYRETVTKIINQFRDAHLLDVDRSGITLLNPSRLRELAQS</sequence>
<evidence type="ECO:0000313" key="7">
    <source>
        <dbReference type="Proteomes" id="UP000280307"/>
    </source>
</evidence>
<keyword evidence="3" id="KW-0804">Transcription</keyword>
<dbReference type="CDD" id="cd00038">
    <property type="entry name" value="CAP_ED"/>
    <property type="match status" value="1"/>
</dbReference>
<reference evidence="6 7" key="1">
    <citation type="submission" date="2018-12" db="EMBL/GenBank/DDBJ databases">
        <title>Genome Sequence of Candidatus Viridilinea halotolerans isolated from saline sulfide-rich spring.</title>
        <authorList>
            <person name="Grouzdev D.S."/>
            <person name="Burganskaya E.I."/>
            <person name="Krutkina M.S."/>
            <person name="Sukhacheva M.V."/>
            <person name="Gorlenko V.M."/>
        </authorList>
    </citation>
    <scope>NUCLEOTIDE SEQUENCE [LARGE SCALE GENOMIC DNA]</scope>
    <source>
        <strain evidence="6">Chok-6</strain>
    </source>
</reference>
<evidence type="ECO:0000313" key="6">
    <source>
        <dbReference type="EMBL" id="RRR65712.1"/>
    </source>
</evidence>
<comment type="caution">
    <text evidence="6">The sequence shown here is derived from an EMBL/GenBank/DDBJ whole genome shotgun (WGS) entry which is preliminary data.</text>
</comment>
<feature type="domain" description="HTH crp-type" evidence="5">
    <location>
        <begin position="140"/>
        <end position="212"/>
    </location>
</feature>
<feature type="domain" description="Cyclic nucleotide-binding" evidence="4">
    <location>
        <begin position="27"/>
        <end position="105"/>
    </location>
</feature>